<reference evidence="5 6" key="1">
    <citation type="submission" date="2016-09" db="EMBL/GenBank/DDBJ databases">
        <title>Chromobacterium muskegensis sp. nov., an insecticidal bacterium isolated from Sphagnum bogs.</title>
        <authorList>
            <person name="Sparks M.E."/>
            <person name="Blackburn M.B."/>
            <person name="Gundersen-Rindal D.E."/>
            <person name="Mitchell A."/>
            <person name="Farrar R."/>
            <person name="Kuhar D."/>
        </authorList>
    </citation>
    <scope>NUCLEOTIDE SEQUENCE [LARGE SCALE GENOMIC DNA]</scope>
    <source>
        <strain evidence="4 6">14B-1</strain>
        <strain evidence="3 5">37-2</strain>
    </source>
</reference>
<evidence type="ECO:0000259" key="2">
    <source>
        <dbReference type="Pfam" id="PF02036"/>
    </source>
</evidence>
<accession>A0A1S1X3E3</accession>
<dbReference type="Pfam" id="PF02036">
    <property type="entry name" value="SCP2"/>
    <property type="match status" value="1"/>
</dbReference>
<comment type="caution">
    <text evidence="3">The sequence shown here is derived from an EMBL/GenBank/DDBJ whole genome shotgun (WGS) entry which is preliminary data.</text>
</comment>
<proteinExistence type="inferred from homology"/>
<feature type="domain" description="SCP2" evidence="2">
    <location>
        <begin position="32"/>
        <end position="127"/>
    </location>
</feature>
<comment type="function">
    <text evidence="1">Required for O(2)-independent ubiquinone (coenzyme Q) biosynthesis. Likely functions as an accessory factor.</text>
</comment>
<evidence type="ECO:0000313" key="6">
    <source>
        <dbReference type="Proteomes" id="UP000180280"/>
    </source>
</evidence>
<dbReference type="GO" id="GO:0006744">
    <property type="term" value="P:ubiquinone biosynthetic process"/>
    <property type="evidence" value="ECO:0007669"/>
    <property type="project" value="UniProtKB-UniRule"/>
</dbReference>
<sequence>MRIPERPLPGGIAKLLARLPAAPPSWLLVAGLNQLLSRGILPADMDLLAGKRFRVCLQDAGLQLDFSADQRRFTLGCGEPDLKLAANCGDFARMLLRAEDPDTLFFQRKLSIEGDTELGLIVKNLLDSVDWSQTPLARLMAG</sequence>
<dbReference type="Proteomes" id="UP000180088">
    <property type="component" value="Unassembled WGS sequence"/>
</dbReference>
<organism evidence="3 5">
    <name type="scientific">Chromobacterium sphagni</name>
    <dbReference type="NCBI Taxonomy" id="1903179"/>
    <lineage>
        <taxon>Bacteria</taxon>
        <taxon>Pseudomonadati</taxon>
        <taxon>Pseudomonadota</taxon>
        <taxon>Betaproteobacteria</taxon>
        <taxon>Neisseriales</taxon>
        <taxon>Chromobacteriaceae</taxon>
        <taxon>Chromobacterium</taxon>
    </lineage>
</organism>
<protein>
    <recommendedName>
        <fullName evidence="1">Ubiquinone biosynthesis accessory factor UbiT</fullName>
    </recommendedName>
</protein>
<dbReference type="InterPro" id="IPR003033">
    <property type="entry name" value="SCP2_sterol-bd_dom"/>
</dbReference>
<dbReference type="RefSeq" id="WP_071114355.1">
    <property type="nucleotide sequence ID" value="NZ_MKCS01000001.1"/>
</dbReference>
<comment type="similarity">
    <text evidence="1">Belongs to the UbiT family.</text>
</comment>
<dbReference type="OrthoDB" id="5292463at2"/>
<dbReference type="EMBL" id="MKCS01000001">
    <property type="protein sequence ID" value="OHX13766.1"/>
    <property type="molecule type" value="Genomic_DNA"/>
</dbReference>
<dbReference type="AlphaFoldDB" id="A0A1S1X3E3"/>
<dbReference type="InterPro" id="IPR036527">
    <property type="entry name" value="SCP2_sterol-bd_dom_sf"/>
</dbReference>
<dbReference type="EMBL" id="MKCT01000061">
    <property type="protein sequence ID" value="OHX18142.1"/>
    <property type="molecule type" value="Genomic_DNA"/>
</dbReference>
<dbReference type="STRING" id="1903179.BI347_09770"/>
<dbReference type="SUPFAM" id="SSF55718">
    <property type="entry name" value="SCP-like"/>
    <property type="match status" value="1"/>
</dbReference>
<comment type="pathway">
    <text evidence="1">Cofactor biosynthesis; ubiquinone biosynthesis.</text>
</comment>
<dbReference type="Proteomes" id="UP000180280">
    <property type="component" value="Unassembled WGS sequence"/>
</dbReference>
<dbReference type="InterPro" id="IPR016830">
    <property type="entry name" value="UbiT"/>
</dbReference>
<evidence type="ECO:0000256" key="1">
    <source>
        <dbReference type="HAMAP-Rule" id="MF_02231"/>
    </source>
</evidence>
<dbReference type="HAMAP" id="MF_02231">
    <property type="entry name" value="UbiT"/>
    <property type="match status" value="1"/>
</dbReference>
<evidence type="ECO:0000313" key="3">
    <source>
        <dbReference type="EMBL" id="OHX13766.1"/>
    </source>
</evidence>
<dbReference type="UniPathway" id="UPA00232"/>
<evidence type="ECO:0000313" key="4">
    <source>
        <dbReference type="EMBL" id="OHX18142.1"/>
    </source>
</evidence>
<gene>
    <name evidence="1" type="primary">ubiT</name>
    <name evidence="4" type="ORF">BI344_11490</name>
    <name evidence="3" type="ORF">BI347_09770</name>
</gene>
<evidence type="ECO:0000313" key="5">
    <source>
        <dbReference type="Proteomes" id="UP000180088"/>
    </source>
</evidence>
<keyword evidence="6" id="KW-1185">Reference proteome</keyword>
<keyword evidence="1" id="KW-0831">Ubiquinone biosynthesis</keyword>
<name>A0A1S1X3E3_9NEIS</name>